<gene>
    <name evidence="1" type="ORF">LCGC14_1226610</name>
</gene>
<dbReference type="AlphaFoldDB" id="A0A0F9PE38"/>
<protein>
    <submittedName>
        <fullName evidence="1">Uncharacterized protein</fullName>
    </submittedName>
</protein>
<name>A0A0F9PE38_9ZZZZ</name>
<reference evidence="1" key="1">
    <citation type="journal article" date="2015" name="Nature">
        <title>Complex archaea that bridge the gap between prokaryotes and eukaryotes.</title>
        <authorList>
            <person name="Spang A."/>
            <person name="Saw J.H."/>
            <person name="Jorgensen S.L."/>
            <person name="Zaremba-Niedzwiedzka K."/>
            <person name="Martijn J."/>
            <person name="Lind A.E."/>
            <person name="van Eijk R."/>
            <person name="Schleper C."/>
            <person name="Guy L."/>
            <person name="Ettema T.J."/>
        </authorList>
    </citation>
    <scope>NUCLEOTIDE SEQUENCE</scope>
</reference>
<organism evidence="1">
    <name type="scientific">marine sediment metagenome</name>
    <dbReference type="NCBI Taxonomy" id="412755"/>
    <lineage>
        <taxon>unclassified sequences</taxon>
        <taxon>metagenomes</taxon>
        <taxon>ecological metagenomes</taxon>
    </lineage>
</organism>
<dbReference type="EMBL" id="LAZR01006508">
    <property type="protein sequence ID" value="KKM91632.1"/>
    <property type="molecule type" value="Genomic_DNA"/>
</dbReference>
<proteinExistence type="predicted"/>
<accession>A0A0F9PE38</accession>
<sequence length="87" mass="9983">MPQVSVKQFWLDDPAWVPPIPGVGDHWYYYQMGRVIPFLLGAWEGTKWLLGSSFSWMTHPGLHLVPAKDRLLVHSCSWALVGWFCLA</sequence>
<evidence type="ECO:0000313" key="1">
    <source>
        <dbReference type="EMBL" id="KKM91632.1"/>
    </source>
</evidence>
<comment type="caution">
    <text evidence="1">The sequence shown here is derived from an EMBL/GenBank/DDBJ whole genome shotgun (WGS) entry which is preliminary data.</text>
</comment>